<dbReference type="InterPro" id="IPR043129">
    <property type="entry name" value="ATPase_NBD"/>
</dbReference>
<proteinExistence type="predicted"/>
<evidence type="ECO:0000313" key="2">
    <source>
        <dbReference type="Proteomes" id="UP001597475"/>
    </source>
</evidence>
<dbReference type="Proteomes" id="UP001597475">
    <property type="component" value="Unassembled WGS sequence"/>
</dbReference>
<dbReference type="SUPFAM" id="SSF53067">
    <property type="entry name" value="Actin-like ATPase domain"/>
    <property type="match status" value="1"/>
</dbReference>
<sequence length="283" mass="28185">MTALSGAGGPVVAADIGGTTTRVAAVQGGQITRRLERPTPAAAGPEAVTAALLTLLGELDAPGPLGVACTGRVVDGQVSAVNTRTMPGWTAFPLAVRLREALGRPVRVLNDARAATWAEWNAAPTPGNFLFVTLSTGIGSGLVVGGRLLQVDVGDTGLGFTRGLRGEALELGSSGTALGMLAAEHGYGTAAALFDSAEAGDARATELLAPPLGAVADRLADLHAVLGLHAVCLGGSVGLRGHTRAVVAACLPETRVDAAHYRADAGLIGAAQFALANIPGGNA</sequence>
<comment type="caution">
    <text evidence="1">The sequence shown here is derived from an EMBL/GenBank/DDBJ whole genome shotgun (WGS) entry which is preliminary data.</text>
</comment>
<dbReference type="PANTHER" id="PTHR18964:SF169">
    <property type="entry name" value="N-ACETYLMANNOSAMINE KINASE"/>
    <property type="match status" value="1"/>
</dbReference>
<organism evidence="1 2">
    <name type="scientific">Deinococcus taklimakanensis</name>
    <dbReference type="NCBI Taxonomy" id="536443"/>
    <lineage>
        <taxon>Bacteria</taxon>
        <taxon>Thermotogati</taxon>
        <taxon>Deinococcota</taxon>
        <taxon>Deinococci</taxon>
        <taxon>Deinococcales</taxon>
        <taxon>Deinococcaceae</taxon>
        <taxon>Deinococcus</taxon>
    </lineage>
</organism>
<keyword evidence="2" id="KW-1185">Reference proteome</keyword>
<dbReference type="Pfam" id="PF00480">
    <property type="entry name" value="ROK"/>
    <property type="match status" value="1"/>
</dbReference>
<protein>
    <submittedName>
        <fullName evidence="1">ROK family protein</fullName>
    </submittedName>
</protein>
<reference evidence="2" key="1">
    <citation type="journal article" date="2019" name="Int. J. Syst. Evol. Microbiol.">
        <title>The Global Catalogue of Microorganisms (GCM) 10K type strain sequencing project: providing services to taxonomists for standard genome sequencing and annotation.</title>
        <authorList>
            <consortium name="The Broad Institute Genomics Platform"/>
            <consortium name="The Broad Institute Genome Sequencing Center for Infectious Disease"/>
            <person name="Wu L."/>
            <person name="Ma J."/>
        </authorList>
    </citation>
    <scope>NUCLEOTIDE SEQUENCE [LARGE SCALE GENOMIC DNA]</scope>
    <source>
        <strain evidence="2">KCTC 33842</strain>
    </source>
</reference>
<evidence type="ECO:0000313" key="1">
    <source>
        <dbReference type="EMBL" id="MFD2609641.1"/>
    </source>
</evidence>
<name>A0ABW5P2W0_9DEIO</name>
<gene>
    <name evidence="1" type="ORF">ACFSR9_09355</name>
</gene>
<dbReference type="EMBL" id="JBHUMK010000040">
    <property type="protein sequence ID" value="MFD2609641.1"/>
    <property type="molecule type" value="Genomic_DNA"/>
</dbReference>
<dbReference type="InterPro" id="IPR000600">
    <property type="entry name" value="ROK"/>
</dbReference>
<dbReference type="PANTHER" id="PTHR18964">
    <property type="entry name" value="ROK (REPRESSOR, ORF, KINASE) FAMILY"/>
    <property type="match status" value="1"/>
</dbReference>
<accession>A0ABW5P2W0</accession>
<dbReference type="Gene3D" id="3.30.420.40">
    <property type="match status" value="2"/>
</dbReference>
<dbReference type="RefSeq" id="WP_386845185.1">
    <property type="nucleotide sequence ID" value="NZ_JBHUMK010000040.1"/>
</dbReference>